<proteinExistence type="inferred from homology"/>
<feature type="transmembrane region" description="Helical" evidence="7">
    <location>
        <begin position="18"/>
        <end position="36"/>
    </location>
</feature>
<comment type="similarity">
    <text evidence="2">Belongs to the UPF0718 family.</text>
</comment>
<keyword evidence="5 7" id="KW-1133">Transmembrane helix</keyword>
<dbReference type="EMBL" id="WBPG01000010">
    <property type="protein sequence ID" value="KAB2443923.1"/>
    <property type="molecule type" value="Genomic_DNA"/>
</dbReference>
<dbReference type="Pfam" id="PF03773">
    <property type="entry name" value="ArsP_1"/>
    <property type="match status" value="1"/>
</dbReference>
<feature type="transmembrane region" description="Helical" evidence="7">
    <location>
        <begin position="249"/>
        <end position="265"/>
    </location>
</feature>
<evidence type="ECO:0000256" key="7">
    <source>
        <dbReference type="SAM" id="Phobius"/>
    </source>
</evidence>
<feature type="transmembrane region" description="Helical" evidence="7">
    <location>
        <begin position="271"/>
        <end position="292"/>
    </location>
</feature>
<evidence type="ECO:0000313" key="9">
    <source>
        <dbReference type="Proteomes" id="UP000470409"/>
    </source>
</evidence>
<dbReference type="RefSeq" id="WP_151625176.1">
    <property type="nucleotide sequence ID" value="NZ_WBPG01000010.1"/>
</dbReference>
<evidence type="ECO:0000256" key="5">
    <source>
        <dbReference type="ARBA" id="ARBA00022989"/>
    </source>
</evidence>
<evidence type="ECO:0000256" key="2">
    <source>
        <dbReference type="ARBA" id="ARBA00006386"/>
    </source>
</evidence>
<feature type="transmembrane region" description="Helical" evidence="7">
    <location>
        <begin position="162"/>
        <end position="184"/>
    </location>
</feature>
<reference evidence="8 9" key="1">
    <citation type="submission" date="2019-10" db="EMBL/GenBank/DDBJ databases">
        <title>Bacillus from the desert of Cuatro Cinegas, Coahuila.</title>
        <authorList>
            <person name="Olmedo-Alvarez G."/>
            <person name="Saldana S."/>
            <person name="Barcelo D."/>
        </authorList>
    </citation>
    <scope>NUCLEOTIDE SEQUENCE [LARGE SCALE GENOMIC DNA]</scope>
    <source>
        <strain evidence="8 9">CH155b_5T</strain>
    </source>
</reference>
<keyword evidence="4 7" id="KW-0812">Transmembrane</keyword>
<dbReference type="InterPro" id="IPR005524">
    <property type="entry name" value="DUF318"/>
</dbReference>
<dbReference type="GO" id="GO:0005886">
    <property type="term" value="C:plasma membrane"/>
    <property type="evidence" value="ECO:0007669"/>
    <property type="project" value="UniProtKB-SubCell"/>
</dbReference>
<gene>
    <name evidence="8" type="ORF">F8163_07990</name>
</gene>
<evidence type="ECO:0000256" key="4">
    <source>
        <dbReference type="ARBA" id="ARBA00022692"/>
    </source>
</evidence>
<dbReference type="AlphaFoldDB" id="A0A7V7S973"/>
<feature type="transmembrane region" description="Helical" evidence="7">
    <location>
        <begin position="132"/>
        <end position="155"/>
    </location>
</feature>
<feature type="transmembrane region" description="Helical" evidence="7">
    <location>
        <begin position="312"/>
        <end position="332"/>
    </location>
</feature>
<evidence type="ECO:0000256" key="1">
    <source>
        <dbReference type="ARBA" id="ARBA00004651"/>
    </source>
</evidence>
<dbReference type="InterPro" id="IPR052923">
    <property type="entry name" value="UPF0718"/>
</dbReference>
<dbReference type="PANTHER" id="PTHR34184:SF4">
    <property type="entry name" value="UPF0718 PROTEIN YCGR"/>
    <property type="match status" value="1"/>
</dbReference>
<name>A0A7V7S973_9BACI</name>
<evidence type="ECO:0000256" key="3">
    <source>
        <dbReference type="ARBA" id="ARBA00022475"/>
    </source>
</evidence>
<protein>
    <submittedName>
        <fullName evidence="8">Permease</fullName>
    </submittedName>
</protein>
<comment type="caution">
    <text evidence="8">The sequence shown here is derived from an EMBL/GenBank/DDBJ whole genome shotgun (WGS) entry which is preliminary data.</text>
</comment>
<evidence type="ECO:0000256" key="6">
    <source>
        <dbReference type="ARBA" id="ARBA00023136"/>
    </source>
</evidence>
<keyword evidence="6 7" id="KW-0472">Membrane</keyword>
<dbReference type="PANTHER" id="PTHR34184">
    <property type="entry name" value="UPF0718 PROTEIN YCGR"/>
    <property type="match status" value="1"/>
</dbReference>
<sequence length="333" mass="37503">MNKKEERKLIFTRISKELIGMFLIALFLFLLFFVDFTDLSDLQKGIPKEWLNVNTIFLSIFFEAVPFILLGVLISSIIQVFVTEEMIQKVLPRSAIIAIIPAAFVGVIFPMCECVIIPVVRRLIQKGLPLHVGIVILVSAPILNPIVFLSTYYAFRTNTLILYARFGLALLVALLIGFVVYYLYRGKNVLKDDKVISHEEKNKSWKDVTSHGVNEFFDTGKYLLIGAFLASLFQTFLDRNVLEEVASSSVFSPLAMMVFGYVLSLCSEADAFIAASFGHIFSAKALIAFLVFGPMLDLKNTLMLFAYFQKKFVLFFIGFVTTAVYIIVQLTVG</sequence>
<feature type="transmembrane region" description="Helical" evidence="7">
    <location>
        <begin position="219"/>
        <end position="237"/>
    </location>
</feature>
<accession>A0A7V7S973</accession>
<feature type="transmembrane region" description="Helical" evidence="7">
    <location>
        <begin position="94"/>
        <end position="120"/>
    </location>
</feature>
<comment type="subcellular location">
    <subcellularLocation>
        <location evidence="1">Cell membrane</location>
        <topology evidence="1">Multi-pass membrane protein</topology>
    </subcellularLocation>
</comment>
<dbReference type="Proteomes" id="UP000470409">
    <property type="component" value="Unassembled WGS sequence"/>
</dbReference>
<evidence type="ECO:0000313" key="8">
    <source>
        <dbReference type="EMBL" id="KAB2443923.1"/>
    </source>
</evidence>
<keyword evidence="3" id="KW-1003">Cell membrane</keyword>
<feature type="transmembrane region" description="Helical" evidence="7">
    <location>
        <begin position="56"/>
        <end position="82"/>
    </location>
</feature>
<organism evidence="8 9">
    <name type="scientific">Bacillus luti</name>
    <dbReference type="NCBI Taxonomy" id="2026191"/>
    <lineage>
        <taxon>Bacteria</taxon>
        <taxon>Bacillati</taxon>
        <taxon>Bacillota</taxon>
        <taxon>Bacilli</taxon>
        <taxon>Bacillales</taxon>
        <taxon>Bacillaceae</taxon>
        <taxon>Bacillus</taxon>
        <taxon>Bacillus cereus group</taxon>
    </lineage>
</organism>